<dbReference type="InterPro" id="IPR027469">
    <property type="entry name" value="Cation_efflux_TMD_sf"/>
</dbReference>
<feature type="compositionally biased region" description="Basic and acidic residues" evidence="11">
    <location>
        <begin position="434"/>
        <end position="447"/>
    </location>
</feature>
<dbReference type="PANTHER" id="PTHR11562">
    <property type="entry name" value="CATION EFFLUX PROTEIN/ ZINC TRANSPORTER"/>
    <property type="match status" value="1"/>
</dbReference>
<dbReference type="GO" id="GO:0005886">
    <property type="term" value="C:plasma membrane"/>
    <property type="evidence" value="ECO:0007669"/>
    <property type="project" value="TreeGrafter"/>
</dbReference>
<evidence type="ECO:0000256" key="10">
    <source>
        <dbReference type="ARBA" id="ARBA00048349"/>
    </source>
</evidence>
<keyword evidence="6" id="KW-0864">Zinc transport</keyword>
<protein>
    <submittedName>
        <fullName evidence="15">SLC30A2 protein</fullName>
    </submittedName>
</protein>
<evidence type="ECO:0000313" key="15">
    <source>
        <dbReference type="EMBL" id="CAH1247807.1"/>
    </source>
</evidence>
<dbReference type="InterPro" id="IPR058533">
    <property type="entry name" value="Cation_efflux_TM"/>
</dbReference>
<feature type="compositionally biased region" description="Low complexity" evidence="11">
    <location>
        <begin position="308"/>
        <end position="349"/>
    </location>
</feature>
<dbReference type="PANTHER" id="PTHR11562:SF17">
    <property type="entry name" value="RE54080P-RELATED"/>
    <property type="match status" value="1"/>
</dbReference>
<sequence>MQQLSCSRGVKCDLHDRDTTDDLYTQIHDMEKNEAWQMSSSSSSSLYFGSSEPNGSQDVETVDETTPLIGGSLQGAYVQARVPNDRKRKRLLFRKRGGDVRPGGCTPFITDTSTNDDDEEQYLLGRNDRSHCHDTGESRPVDPTARKKLIMASILCLIFMVAEVIGGYLAGSLAIMTDAAHMMTDFASFMISLFAIWVATRPATKSMNFGYYRAEVMGALVSVLLIWVVTGILVYNAVLRVIHKDMDIDAKIMLITAACGVAVNLVMGFILHQWGHGHSHGFSGHGHSHGGKGHGHSHGDKGRGHSNGGQTSTGHGHSHGGQTSTGHGHSHGGQMSTGHGHSHGGQTSTDHGHSHGGQMSTGHEGQAESEKSHTQDGPCSHEECDESQKLAKSYQSNGIPSSYGGIRSCEEGNAIGNGKARTGTESQGYQQGDPHAELLGKEEGGEHSRKENVNVRAAFIHVVGDFVQSLGVLIAAIIIYFRPDWAIADPICTFMFSVLVLITTLSILRDTINVLMEGTPRGLDFNSVKESLKAIPGVHAVHGLHIWSLTVGKNALAVHIAVDVDADPQEVLDIASRLVRSRFDVHSSTIQIELFLEEMRDCSHCRDPSD</sequence>
<evidence type="ECO:0000256" key="12">
    <source>
        <dbReference type="SAM" id="Phobius"/>
    </source>
</evidence>
<feature type="transmembrane region" description="Helical" evidence="12">
    <location>
        <begin position="250"/>
        <end position="271"/>
    </location>
</feature>
<dbReference type="Proteomes" id="UP000838412">
    <property type="component" value="Chromosome 16"/>
</dbReference>
<evidence type="ECO:0000256" key="4">
    <source>
        <dbReference type="ARBA" id="ARBA00022449"/>
    </source>
</evidence>
<keyword evidence="5 12" id="KW-0812">Transmembrane</keyword>
<dbReference type="InterPro" id="IPR002524">
    <property type="entry name" value="Cation_efflux"/>
</dbReference>
<dbReference type="InterPro" id="IPR036837">
    <property type="entry name" value="Cation_efflux_CTD_sf"/>
</dbReference>
<comment type="catalytic activity">
    <reaction evidence="10">
        <text>Zn(2+)(in) + 2 H(+)(out) = Zn(2+)(out) + 2 H(+)(in)</text>
        <dbReference type="Rhea" id="RHEA:72627"/>
        <dbReference type="ChEBI" id="CHEBI:15378"/>
        <dbReference type="ChEBI" id="CHEBI:29105"/>
    </reaction>
</comment>
<keyword evidence="7 12" id="KW-1133">Transmembrane helix</keyword>
<feature type="transmembrane region" description="Helical" evidence="12">
    <location>
        <begin position="216"/>
        <end position="238"/>
    </location>
</feature>
<organism evidence="15 16">
    <name type="scientific">Branchiostoma lanceolatum</name>
    <name type="common">Common lancelet</name>
    <name type="synonym">Amphioxus lanceolatum</name>
    <dbReference type="NCBI Taxonomy" id="7740"/>
    <lineage>
        <taxon>Eukaryota</taxon>
        <taxon>Metazoa</taxon>
        <taxon>Chordata</taxon>
        <taxon>Cephalochordata</taxon>
        <taxon>Leptocardii</taxon>
        <taxon>Amphioxiformes</taxon>
        <taxon>Branchiostomatidae</taxon>
        <taxon>Branchiostoma</taxon>
    </lineage>
</organism>
<evidence type="ECO:0000259" key="13">
    <source>
        <dbReference type="Pfam" id="PF01545"/>
    </source>
</evidence>
<feature type="region of interest" description="Disordered" evidence="11">
    <location>
        <begin position="414"/>
        <end position="447"/>
    </location>
</feature>
<dbReference type="EMBL" id="OV696701">
    <property type="protein sequence ID" value="CAH1247807.1"/>
    <property type="molecule type" value="Genomic_DNA"/>
</dbReference>
<evidence type="ECO:0000256" key="9">
    <source>
        <dbReference type="ARBA" id="ARBA00023136"/>
    </source>
</evidence>
<dbReference type="SUPFAM" id="SSF160240">
    <property type="entry name" value="Cation efflux protein cytoplasmic domain-like"/>
    <property type="match status" value="1"/>
</dbReference>
<dbReference type="OrthoDB" id="9944568at2759"/>
<feature type="region of interest" description="Disordered" evidence="11">
    <location>
        <begin position="42"/>
        <end position="61"/>
    </location>
</feature>
<feature type="transmembrane region" description="Helical" evidence="12">
    <location>
        <begin position="186"/>
        <end position="204"/>
    </location>
</feature>
<feature type="domain" description="Cation efflux protein transmembrane" evidence="13">
    <location>
        <begin position="149"/>
        <end position="278"/>
    </location>
</feature>
<dbReference type="AlphaFoldDB" id="A0A8K0EGA0"/>
<feature type="transmembrane region" description="Helical" evidence="12">
    <location>
        <begin position="458"/>
        <end position="481"/>
    </location>
</feature>
<dbReference type="GO" id="GO:0015297">
    <property type="term" value="F:antiporter activity"/>
    <property type="evidence" value="ECO:0007669"/>
    <property type="project" value="UniProtKB-KW"/>
</dbReference>
<evidence type="ECO:0000256" key="6">
    <source>
        <dbReference type="ARBA" id="ARBA00022906"/>
    </source>
</evidence>
<keyword evidence="9 12" id="KW-0472">Membrane</keyword>
<dbReference type="Gene3D" id="1.20.1510.10">
    <property type="entry name" value="Cation efflux protein transmembrane domain"/>
    <property type="match status" value="2"/>
</dbReference>
<comment type="similarity">
    <text evidence="2">Belongs to the cation diffusion facilitator (CDF) transporter (TC 2.A.4) family. SLC30A subfamily.</text>
</comment>
<evidence type="ECO:0000256" key="11">
    <source>
        <dbReference type="SAM" id="MobiDB-lite"/>
    </source>
</evidence>
<evidence type="ECO:0000259" key="14">
    <source>
        <dbReference type="Pfam" id="PF16916"/>
    </source>
</evidence>
<proteinExistence type="inferred from homology"/>
<evidence type="ECO:0000256" key="1">
    <source>
        <dbReference type="ARBA" id="ARBA00004141"/>
    </source>
</evidence>
<feature type="compositionally biased region" description="Basic and acidic residues" evidence="11">
    <location>
        <begin position="365"/>
        <end position="389"/>
    </location>
</feature>
<feature type="transmembrane region" description="Helical" evidence="12">
    <location>
        <begin position="149"/>
        <end position="174"/>
    </location>
</feature>
<name>A0A8K0EGA0_BRALA</name>
<keyword evidence="8" id="KW-0406">Ion transport</keyword>
<dbReference type="InterPro" id="IPR027470">
    <property type="entry name" value="Cation_efflux_CTD"/>
</dbReference>
<keyword evidence="16" id="KW-1185">Reference proteome</keyword>
<feature type="compositionally biased region" description="Basic residues" evidence="11">
    <location>
        <begin position="286"/>
        <end position="296"/>
    </location>
</feature>
<dbReference type="InterPro" id="IPR050681">
    <property type="entry name" value="CDF/SLC30A"/>
</dbReference>
<dbReference type="NCBIfam" id="TIGR01297">
    <property type="entry name" value="CDF"/>
    <property type="match status" value="1"/>
</dbReference>
<feature type="region of interest" description="Disordered" evidence="11">
    <location>
        <begin position="280"/>
        <end position="391"/>
    </location>
</feature>
<dbReference type="SUPFAM" id="SSF161111">
    <property type="entry name" value="Cation efflux protein transmembrane domain-like"/>
    <property type="match status" value="1"/>
</dbReference>
<feature type="domain" description="Cation efflux protein transmembrane" evidence="13">
    <location>
        <begin position="445"/>
        <end position="516"/>
    </location>
</feature>
<dbReference type="GO" id="GO:0010043">
    <property type="term" value="P:response to zinc ion"/>
    <property type="evidence" value="ECO:0007669"/>
    <property type="project" value="TreeGrafter"/>
</dbReference>
<evidence type="ECO:0000256" key="8">
    <source>
        <dbReference type="ARBA" id="ARBA00023065"/>
    </source>
</evidence>
<dbReference type="Pfam" id="PF16916">
    <property type="entry name" value="ZT_dimer"/>
    <property type="match status" value="1"/>
</dbReference>
<feature type="domain" description="Cation efflux protein cytoplasmic" evidence="14">
    <location>
        <begin position="520"/>
        <end position="593"/>
    </location>
</feature>
<reference evidence="15" key="1">
    <citation type="submission" date="2022-01" db="EMBL/GenBank/DDBJ databases">
        <authorList>
            <person name="Braso-Vives M."/>
        </authorList>
    </citation>
    <scope>NUCLEOTIDE SEQUENCE</scope>
</reference>
<keyword evidence="3" id="KW-0813">Transport</keyword>
<evidence type="ECO:0000256" key="5">
    <source>
        <dbReference type="ARBA" id="ARBA00022692"/>
    </source>
</evidence>
<evidence type="ECO:0000256" key="7">
    <source>
        <dbReference type="ARBA" id="ARBA00022989"/>
    </source>
</evidence>
<accession>A0A8K0EGA0</accession>
<evidence type="ECO:0000256" key="3">
    <source>
        <dbReference type="ARBA" id="ARBA00022448"/>
    </source>
</evidence>
<dbReference type="GO" id="GO:0005385">
    <property type="term" value="F:zinc ion transmembrane transporter activity"/>
    <property type="evidence" value="ECO:0007669"/>
    <property type="project" value="TreeGrafter"/>
</dbReference>
<evidence type="ECO:0000256" key="2">
    <source>
        <dbReference type="ARBA" id="ARBA00008873"/>
    </source>
</evidence>
<evidence type="ECO:0000313" key="16">
    <source>
        <dbReference type="Proteomes" id="UP000838412"/>
    </source>
</evidence>
<gene>
    <name evidence="15" type="primary">SLC30A2</name>
    <name evidence="15" type="ORF">BLAG_LOCUS9364</name>
</gene>
<feature type="transmembrane region" description="Helical" evidence="12">
    <location>
        <begin position="487"/>
        <end position="508"/>
    </location>
</feature>
<dbReference type="Pfam" id="PF01545">
    <property type="entry name" value="Cation_efflux"/>
    <property type="match status" value="2"/>
</dbReference>
<keyword evidence="6" id="KW-0862">Zinc</keyword>
<keyword evidence="4" id="KW-0050">Antiport</keyword>
<comment type="subcellular location">
    <subcellularLocation>
        <location evidence="1">Membrane</location>
        <topology evidence="1">Multi-pass membrane protein</topology>
    </subcellularLocation>
</comment>
<feature type="compositionally biased region" description="Polar residues" evidence="11">
    <location>
        <begin position="46"/>
        <end position="59"/>
    </location>
</feature>